<keyword evidence="1 2" id="KW-0238">DNA-binding</keyword>
<dbReference type="STRING" id="743719.PaelaDRAFT_1150"/>
<evidence type="ECO:0000259" key="3">
    <source>
        <dbReference type="PROSITE" id="PS50977"/>
    </source>
</evidence>
<dbReference type="Pfam" id="PF14278">
    <property type="entry name" value="TetR_C_8"/>
    <property type="match status" value="1"/>
</dbReference>
<feature type="domain" description="HTH tetR-type" evidence="3">
    <location>
        <begin position="18"/>
        <end position="78"/>
    </location>
</feature>
<dbReference type="InterPro" id="IPR001647">
    <property type="entry name" value="HTH_TetR"/>
</dbReference>
<dbReference type="Gene3D" id="1.10.357.10">
    <property type="entry name" value="Tetracycline Repressor, domain 2"/>
    <property type="match status" value="1"/>
</dbReference>
<name>G4HAG7_9BACL</name>
<evidence type="ECO:0000313" key="5">
    <source>
        <dbReference type="Proteomes" id="UP000003891"/>
    </source>
</evidence>
<dbReference type="AlphaFoldDB" id="G4HAG7"/>
<dbReference type="InterPro" id="IPR050624">
    <property type="entry name" value="HTH-type_Tx_Regulator"/>
</dbReference>
<dbReference type="InterPro" id="IPR039532">
    <property type="entry name" value="TetR_C_Firmicutes"/>
</dbReference>
<dbReference type="eggNOG" id="COG1309">
    <property type="taxonomic scope" value="Bacteria"/>
</dbReference>
<dbReference type="PROSITE" id="PS50977">
    <property type="entry name" value="HTH_TETR_2"/>
    <property type="match status" value="1"/>
</dbReference>
<feature type="DNA-binding region" description="H-T-H motif" evidence="2">
    <location>
        <begin position="41"/>
        <end position="60"/>
    </location>
</feature>
<dbReference type="SUPFAM" id="SSF46689">
    <property type="entry name" value="Homeodomain-like"/>
    <property type="match status" value="1"/>
</dbReference>
<protein>
    <submittedName>
        <fullName evidence="4">Regulatory protein TetR</fullName>
    </submittedName>
</protein>
<dbReference type="PANTHER" id="PTHR43479">
    <property type="entry name" value="ACREF/ENVCD OPERON REPRESSOR-RELATED"/>
    <property type="match status" value="1"/>
</dbReference>
<evidence type="ECO:0000256" key="1">
    <source>
        <dbReference type="ARBA" id="ARBA00023125"/>
    </source>
</evidence>
<dbReference type="Proteomes" id="UP000003891">
    <property type="component" value="Unassembled WGS sequence"/>
</dbReference>
<dbReference type="InterPro" id="IPR009057">
    <property type="entry name" value="Homeodomain-like_sf"/>
</dbReference>
<dbReference type="PANTHER" id="PTHR43479:SF7">
    <property type="entry name" value="TETR-FAMILY TRANSCRIPTIONAL REGULATOR"/>
    <property type="match status" value="1"/>
</dbReference>
<evidence type="ECO:0000256" key="2">
    <source>
        <dbReference type="PROSITE-ProRule" id="PRU00335"/>
    </source>
</evidence>
<dbReference type="PATRIC" id="fig|743719.3.peg.1148"/>
<evidence type="ECO:0000313" key="4">
    <source>
        <dbReference type="EMBL" id="EHB66926.1"/>
    </source>
</evidence>
<sequence length="200" mass="23566">MYAWRGEQAMNENDLRVIKTKKALHQALLRLLRTNTLESISVSALCREAGVNRGTFYLHYKDVGTLFDEHLHHLLKDLEESYYEPYRHVAMLDPSHLDPSTIRIFHHVKKYQPFYEIVFDKKSSLSYYYSLFEKIKGLMLESTSAPNEDSIDIPLVIAYQANAIMGLLIQWHEDGFTRSPEYMNEQLTNFLKMKNRQHYS</sequence>
<dbReference type="GO" id="GO:0003677">
    <property type="term" value="F:DNA binding"/>
    <property type="evidence" value="ECO:0007669"/>
    <property type="project" value="UniProtKB-UniRule"/>
</dbReference>
<reference evidence="4 5" key="1">
    <citation type="submission" date="2011-09" db="EMBL/GenBank/DDBJ databases">
        <title>The draft genome of Paenibacillus lactis 154.</title>
        <authorList>
            <consortium name="US DOE Joint Genome Institute (JGI-PGF)"/>
            <person name="Lucas S."/>
            <person name="Han J."/>
            <person name="Lapidus A."/>
            <person name="Cheng J.-F."/>
            <person name="Goodwin L."/>
            <person name="Pitluck S."/>
            <person name="Peters L."/>
            <person name="Land M.L."/>
            <person name="Hauser L."/>
            <person name="Siebers A."/>
            <person name="Thelen M."/>
            <person name="Hugenholtz P."/>
            <person name="Allgaier M."/>
            <person name="Woyke T.J."/>
        </authorList>
    </citation>
    <scope>NUCLEOTIDE SEQUENCE [LARGE SCALE GENOMIC DNA]</scope>
    <source>
        <strain evidence="4 5">154</strain>
    </source>
</reference>
<accession>G4HAG7</accession>
<dbReference type="EMBL" id="AGIP01000002">
    <property type="protein sequence ID" value="EHB66926.1"/>
    <property type="molecule type" value="Genomic_DNA"/>
</dbReference>
<organism evidence="4 5">
    <name type="scientific">Paenibacillus lactis 154</name>
    <dbReference type="NCBI Taxonomy" id="743719"/>
    <lineage>
        <taxon>Bacteria</taxon>
        <taxon>Bacillati</taxon>
        <taxon>Bacillota</taxon>
        <taxon>Bacilli</taxon>
        <taxon>Bacillales</taxon>
        <taxon>Paenibacillaceae</taxon>
        <taxon>Paenibacillus</taxon>
    </lineage>
</organism>
<gene>
    <name evidence="4" type="ORF">PaelaDRAFT_1150</name>
</gene>
<proteinExistence type="predicted"/>